<dbReference type="PANTHER" id="PTHR28259">
    <property type="entry name" value="FLUORIDE EXPORT PROTEIN 1-RELATED"/>
    <property type="match status" value="1"/>
</dbReference>
<evidence type="ECO:0000256" key="5">
    <source>
        <dbReference type="ARBA" id="ARBA00023136"/>
    </source>
</evidence>
<comment type="catalytic activity">
    <reaction evidence="8">
        <text>fluoride(in) = fluoride(out)</text>
        <dbReference type="Rhea" id="RHEA:76159"/>
        <dbReference type="ChEBI" id="CHEBI:17051"/>
    </reaction>
    <physiologicalReaction direction="left-to-right" evidence="8">
        <dbReference type="Rhea" id="RHEA:76160"/>
    </physiologicalReaction>
</comment>
<comment type="activity regulation">
    <text evidence="10">Na(+) is not transported, but it plays an essential structural role and its presence is essential for fluoride channel function.</text>
</comment>
<reference evidence="11 12" key="1">
    <citation type="submission" date="2017-07" db="EMBL/GenBank/DDBJ databases">
        <title>Draft whole genome sequences of clinical Proprionibacteriaceae strains.</title>
        <authorList>
            <person name="Bernier A.-M."/>
            <person name="Bernard K."/>
            <person name="Domingo M.-C."/>
        </authorList>
    </citation>
    <scope>NUCLEOTIDE SEQUENCE [LARGE SCALE GENOMIC DNA]</scope>
    <source>
        <strain evidence="11 12">NML 130396</strain>
    </source>
</reference>
<keyword evidence="12" id="KW-1185">Reference proteome</keyword>
<keyword evidence="4 10" id="KW-1133">Transmembrane helix</keyword>
<evidence type="ECO:0000256" key="7">
    <source>
        <dbReference type="ARBA" id="ARBA00035120"/>
    </source>
</evidence>
<evidence type="ECO:0000256" key="4">
    <source>
        <dbReference type="ARBA" id="ARBA00022989"/>
    </source>
</evidence>
<keyword evidence="10" id="KW-0479">Metal-binding</keyword>
<feature type="transmembrane region" description="Helical" evidence="10">
    <location>
        <begin position="56"/>
        <end position="75"/>
    </location>
</feature>
<dbReference type="InterPro" id="IPR003691">
    <property type="entry name" value="FluC"/>
</dbReference>
<dbReference type="AlphaFoldDB" id="A0A255HDJ8"/>
<evidence type="ECO:0000256" key="3">
    <source>
        <dbReference type="ARBA" id="ARBA00022692"/>
    </source>
</evidence>
<dbReference type="GO" id="GO:0140114">
    <property type="term" value="P:cellular detoxification of fluoride"/>
    <property type="evidence" value="ECO:0007669"/>
    <property type="project" value="UniProtKB-UniRule"/>
</dbReference>
<comment type="subcellular location">
    <subcellularLocation>
        <location evidence="1 10">Cell membrane</location>
        <topology evidence="1 10">Multi-pass membrane protein</topology>
    </subcellularLocation>
</comment>
<keyword evidence="10" id="KW-0915">Sodium</keyword>
<evidence type="ECO:0000256" key="1">
    <source>
        <dbReference type="ARBA" id="ARBA00004651"/>
    </source>
</evidence>
<dbReference type="HAMAP" id="MF_00454">
    <property type="entry name" value="FluC"/>
    <property type="match status" value="1"/>
</dbReference>
<evidence type="ECO:0000313" key="12">
    <source>
        <dbReference type="Proteomes" id="UP000216311"/>
    </source>
</evidence>
<evidence type="ECO:0000256" key="9">
    <source>
        <dbReference type="ARBA" id="ARBA00049940"/>
    </source>
</evidence>
<keyword evidence="6 10" id="KW-0407">Ion channel</keyword>
<evidence type="ECO:0000313" key="11">
    <source>
        <dbReference type="EMBL" id="OYO25083.1"/>
    </source>
</evidence>
<feature type="binding site" evidence="10">
    <location>
        <position position="70"/>
    </location>
    <ligand>
        <name>Na(+)</name>
        <dbReference type="ChEBI" id="CHEBI:29101"/>
        <note>structural</note>
    </ligand>
</feature>
<organism evidence="11 12">
    <name type="scientific">Enemella dayhoffiae</name>
    <dbReference type="NCBI Taxonomy" id="2016507"/>
    <lineage>
        <taxon>Bacteria</taxon>
        <taxon>Bacillati</taxon>
        <taxon>Actinomycetota</taxon>
        <taxon>Actinomycetes</taxon>
        <taxon>Propionibacteriales</taxon>
        <taxon>Propionibacteriaceae</taxon>
        <taxon>Enemella</taxon>
    </lineage>
</organism>
<comment type="similarity">
    <text evidence="7 10">Belongs to the fluoride channel Fluc/FEX (TC 1.A.43) family.</text>
</comment>
<proteinExistence type="inferred from homology"/>
<gene>
    <name evidence="10" type="primary">fluC</name>
    <name evidence="10" type="synonym">crcB</name>
    <name evidence="11" type="ORF">CGZ93_01055</name>
</gene>
<dbReference type="PANTHER" id="PTHR28259:SF1">
    <property type="entry name" value="FLUORIDE EXPORT PROTEIN 1-RELATED"/>
    <property type="match status" value="1"/>
</dbReference>
<name>A0A255HDJ8_9ACTN</name>
<sequence length="115" mass="11582">MTVLAVIVGGAIGAVLRYCLSHWLGAVGGIPWGTLLANLAGSFLLGCVLGAGLPGWLLALLGTGFCGGLTTFSTFSVELLELAGRRAWLSFLAYAAGSVLLGLLACWAGISLVSG</sequence>
<accession>A0A255HDJ8</accession>
<keyword evidence="5 10" id="KW-0472">Membrane</keyword>
<keyword evidence="2 10" id="KW-1003">Cell membrane</keyword>
<dbReference type="GO" id="GO:0046872">
    <property type="term" value="F:metal ion binding"/>
    <property type="evidence" value="ECO:0007669"/>
    <property type="project" value="UniProtKB-KW"/>
</dbReference>
<feature type="transmembrane region" description="Helical" evidence="10">
    <location>
        <begin position="87"/>
        <end position="113"/>
    </location>
</feature>
<dbReference type="Proteomes" id="UP000216311">
    <property type="component" value="Unassembled WGS sequence"/>
</dbReference>
<keyword evidence="3 10" id="KW-0812">Transmembrane</keyword>
<evidence type="ECO:0000256" key="2">
    <source>
        <dbReference type="ARBA" id="ARBA00022475"/>
    </source>
</evidence>
<dbReference type="OrthoDB" id="5148600at2"/>
<feature type="binding site" evidence="10">
    <location>
        <position position="67"/>
    </location>
    <ligand>
        <name>Na(+)</name>
        <dbReference type="ChEBI" id="CHEBI:29101"/>
        <note>structural</note>
    </ligand>
</feature>
<comment type="caution">
    <text evidence="11">The sequence shown here is derived from an EMBL/GenBank/DDBJ whole genome shotgun (WGS) entry which is preliminary data.</text>
</comment>
<dbReference type="RefSeq" id="WP_094362290.1">
    <property type="nucleotide sequence ID" value="NZ_NMVQ01000001.1"/>
</dbReference>
<comment type="function">
    <text evidence="9 10">Fluoride-specific ion channel. Important for reducing fluoride concentration in the cell, thus reducing its toxicity.</text>
</comment>
<dbReference type="Pfam" id="PF02537">
    <property type="entry name" value="CRCB"/>
    <property type="match status" value="1"/>
</dbReference>
<evidence type="ECO:0000256" key="8">
    <source>
        <dbReference type="ARBA" id="ARBA00035585"/>
    </source>
</evidence>
<evidence type="ECO:0000256" key="6">
    <source>
        <dbReference type="ARBA" id="ARBA00023303"/>
    </source>
</evidence>
<evidence type="ECO:0000256" key="10">
    <source>
        <dbReference type="HAMAP-Rule" id="MF_00454"/>
    </source>
</evidence>
<keyword evidence="10" id="KW-0813">Transport</keyword>
<dbReference type="GO" id="GO:0005886">
    <property type="term" value="C:plasma membrane"/>
    <property type="evidence" value="ECO:0007669"/>
    <property type="project" value="UniProtKB-SubCell"/>
</dbReference>
<feature type="transmembrane region" description="Helical" evidence="10">
    <location>
        <begin position="31"/>
        <end position="49"/>
    </location>
</feature>
<protein>
    <recommendedName>
        <fullName evidence="10">Fluoride-specific ion channel FluC</fullName>
    </recommendedName>
</protein>
<dbReference type="EMBL" id="NMVQ01000001">
    <property type="protein sequence ID" value="OYO25083.1"/>
    <property type="molecule type" value="Genomic_DNA"/>
</dbReference>
<dbReference type="GO" id="GO:0062054">
    <property type="term" value="F:fluoride channel activity"/>
    <property type="evidence" value="ECO:0007669"/>
    <property type="project" value="UniProtKB-UniRule"/>
</dbReference>
<keyword evidence="10" id="KW-0406">Ion transport</keyword>